<dbReference type="InterPro" id="IPR020843">
    <property type="entry name" value="ER"/>
</dbReference>
<protein>
    <submittedName>
        <fullName evidence="2">Chaperonin 10-like protein</fullName>
    </submittedName>
</protein>
<dbReference type="Gene3D" id="3.90.180.10">
    <property type="entry name" value="Medium-chain alcohol dehydrogenases, catalytic domain"/>
    <property type="match status" value="1"/>
</dbReference>
<dbReference type="OrthoDB" id="3509362at2759"/>
<dbReference type="AlphaFoldDB" id="A0A9P8ZSY5"/>
<proteinExistence type="predicted"/>
<dbReference type="Proteomes" id="UP000758603">
    <property type="component" value="Unassembled WGS sequence"/>
</dbReference>
<dbReference type="InterPro" id="IPR050700">
    <property type="entry name" value="YIM1/Zinc_Alcohol_DH_Fams"/>
</dbReference>
<dbReference type="EMBL" id="JAGPXC010000007">
    <property type="protein sequence ID" value="KAH6648276.1"/>
    <property type="molecule type" value="Genomic_DNA"/>
</dbReference>
<dbReference type="GeneID" id="70127247"/>
<keyword evidence="3" id="KW-1185">Reference proteome</keyword>
<dbReference type="InterPro" id="IPR036291">
    <property type="entry name" value="NAD(P)-bd_dom_sf"/>
</dbReference>
<dbReference type="SUPFAM" id="SSF51735">
    <property type="entry name" value="NAD(P)-binding Rossmann-fold domains"/>
    <property type="match status" value="1"/>
</dbReference>
<feature type="domain" description="Enoyl reductase (ER)" evidence="1">
    <location>
        <begin position="13"/>
        <end position="332"/>
    </location>
</feature>
<evidence type="ECO:0000313" key="3">
    <source>
        <dbReference type="Proteomes" id="UP000758603"/>
    </source>
</evidence>
<dbReference type="InterPro" id="IPR011032">
    <property type="entry name" value="GroES-like_sf"/>
</dbReference>
<name>A0A9P8ZSY5_9PEZI</name>
<dbReference type="Pfam" id="PF13602">
    <property type="entry name" value="ADH_zinc_N_2"/>
    <property type="match status" value="1"/>
</dbReference>
<reference evidence="2" key="1">
    <citation type="journal article" date="2021" name="Nat. Commun.">
        <title>Genetic determinants of endophytism in the Arabidopsis root mycobiome.</title>
        <authorList>
            <person name="Mesny F."/>
            <person name="Miyauchi S."/>
            <person name="Thiergart T."/>
            <person name="Pickel B."/>
            <person name="Atanasova L."/>
            <person name="Karlsson M."/>
            <person name="Huettel B."/>
            <person name="Barry K.W."/>
            <person name="Haridas S."/>
            <person name="Chen C."/>
            <person name="Bauer D."/>
            <person name="Andreopoulos W."/>
            <person name="Pangilinan J."/>
            <person name="LaButti K."/>
            <person name="Riley R."/>
            <person name="Lipzen A."/>
            <person name="Clum A."/>
            <person name="Drula E."/>
            <person name="Henrissat B."/>
            <person name="Kohler A."/>
            <person name="Grigoriev I.V."/>
            <person name="Martin F.M."/>
            <person name="Hacquard S."/>
        </authorList>
    </citation>
    <scope>NUCLEOTIDE SEQUENCE</scope>
    <source>
        <strain evidence="2">MPI-SDFR-AT-0073</strain>
    </source>
</reference>
<dbReference type="InterPro" id="IPR013154">
    <property type="entry name" value="ADH-like_N"/>
</dbReference>
<accession>A0A9P8ZSY5</accession>
<gene>
    <name evidence="2" type="ORF">BKA67DRAFT_522246</name>
</gene>
<dbReference type="SUPFAM" id="SSF50129">
    <property type="entry name" value="GroES-like"/>
    <property type="match status" value="1"/>
</dbReference>
<sequence>MATVKAWIYTNAGYPETLQFQDIDAPPKPATNHILVQVKAAALNPVDVQMMNLPINSIPGLNGPKIVGRDFAGIVLDAAPGIGFVKGDEVMGLTMAIDGSGSLTEVAHIDIRSSAIVKKPENMSWNEAASLPLVWLTAYTAIERCAPYMQGINGQNKIVVLGGSSATGIYSVQLARKRGWKVLSTCSGRNAEFVRHLGANEVVDYTVSPDAVYSAVYAFKPDAVVDCVGGTDCIGLAKRYVTIVGDKILRSSVGGKFLYLISPRMVLRWLLGYIGLGNSYDCILFEMNNQWLQEATKLPSEDIVIDSVFQFGTANEAFKKLSTGRARGKVVIEIQS</sequence>
<evidence type="ECO:0000313" key="2">
    <source>
        <dbReference type="EMBL" id="KAH6648276.1"/>
    </source>
</evidence>
<evidence type="ECO:0000259" key="1">
    <source>
        <dbReference type="SMART" id="SM00829"/>
    </source>
</evidence>
<dbReference type="PANTHER" id="PTHR11695">
    <property type="entry name" value="ALCOHOL DEHYDROGENASE RELATED"/>
    <property type="match status" value="1"/>
</dbReference>
<dbReference type="SMART" id="SM00829">
    <property type="entry name" value="PKS_ER"/>
    <property type="match status" value="1"/>
</dbReference>
<dbReference type="GO" id="GO:0016491">
    <property type="term" value="F:oxidoreductase activity"/>
    <property type="evidence" value="ECO:0007669"/>
    <property type="project" value="InterPro"/>
</dbReference>
<dbReference type="Pfam" id="PF08240">
    <property type="entry name" value="ADH_N"/>
    <property type="match status" value="1"/>
</dbReference>
<dbReference type="Gene3D" id="3.40.50.720">
    <property type="entry name" value="NAD(P)-binding Rossmann-like Domain"/>
    <property type="match status" value="1"/>
</dbReference>
<dbReference type="CDD" id="cd08267">
    <property type="entry name" value="MDR1"/>
    <property type="match status" value="1"/>
</dbReference>
<dbReference type="RefSeq" id="XP_045954783.1">
    <property type="nucleotide sequence ID" value="XM_046098355.1"/>
</dbReference>
<organism evidence="2 3">
    <name type="scientific">Truncatella angustata</name>
    <dbReference type="NCBI Taxonomy" id="152316"/>
    <lineage>
        <taxon>Eukaryota</taxon>
        <taxon>Fungi</taxon>
        <taxon>Dikarya</taxon>
        <taxon>Ascomycota</taxon>
        <taxon>Pezizomycotina</taxon>
        <taxon>Sordariomycetes</taxon>
        <taxon>Xylariomycetidae</taxon>
        <taxon>Amphisphaeriales</taxon>
        <taxon>Sporocadaceae</taxon>
        <taxon>Truncatella</taxon>
    </lineage>
</organism>
<comment type="caution">
    <text evidence="2">The sequence shown here is derived from an EMBL/GenBank/DDBJ whole genome shotgun (WGS) entry which is preliminary data.</text>
</comment>
<dbReference type="PANTHER" id="PTHR11695:SF648">
    <property type="entry name" value="ZINC-BINDING OXIDOREDUCTASE"/>
    <property type="match status" value="1"/>
</dbReference>